<gene>
    <name evidence="4" type="ORF">ACEWY4_013506</name>
</gene>
<name>A0ABD1JWH8_9TELE</name>
<evidence type="ECO:0000313" key="5">
    <source>
        <dbReference type="Proteomes" id="UP001591681"/>
    </source>
</evidence>
<accession>A0ABD1JWH8</accession>
<protein>
    <recommendedName>
        <fullName evidence="3">BTB domain-containing protein</fullName>
    </recommendedName>
</protein>
<dbReference type="CDD" id="cd18485">
    <property type="entry name" value="BACK_KBTBD12"/>
    <property type="match status" value="1"/>
</dbReference>
<dbReference type="PANTHER" id="PTHR45632">
    <property type="entry name" value="LD33804P"/>
    <property type="match status" value="1"/>
</dbReference>
<dbReference type="PROSITE" id="PS50097">
    <property type="entry name" value="BTB"/>
    <property type="match status" value="1"/>
</dbReference>
<keyword evidence="1" id="KW-0880">Kelch repeat</keyword>
<dbReference type="SUPFAM" id="SSF54695">
    <property type="entry name" value="POZ domain"/>
    <property type="match status" value="1"/>
</dbReference>
<dbReference type="PIRSF" id="PIRSF037037">
    <property type="entry name" value="Kelch-like_protein_gigaxonin"/>
    <property type="match status" value="1"/>
</dbReference>
<dbReference type="SMART" id="SM00225">
    <property type="entry name" value="BTB"/>
    <property type="match status" value="1"/>
</dbReference>
<dbReference type="Pfam" id="PF00651">
    <property type="entry name" value="BTB"/>
    <property type="match status" value="1"/>
</dbReference>
<comment type="caution">
    <text evidence="4">The sequence shown here is derived from an EMBL/GenBank/DDBJ whole genome shotgun (WGS) entry which is preliminary data.</text>
</comment>
<dbReference type="InterPro" id="IPR011333">
    <property type="entry name" value="SKP1/BTB/POZ_sf"/>
</dbReference>
<dbReference type="Gene3D" id="1.25.40.420">
    <property type="match status" value="1"/>
</dbReference>
<dbReference type="Proteomes" id="UP001591681">
    <property type="component" value="Unassembled WGS sequence"/>
</dbReference>
<dbReference type="SMART" id="SM00875">
    <property type="entry name" value="BACK"/>
    <property type="match status" value="1"/>
</dbReference>
<organism evidence="4 5">
    <name type="scientific">Coilia grayii</name>
    <name type="common">Gray's grenadier anchovy</name>
    <dbReference type="NCBI Taxonomy" id="363190"/>
    <lineage>
        <taxon>Eukaryota</taxon>
        <taxon>Metazoa</taxon>
        <taxon>Chordata</taxon>
        <taxon>Craniata</taxon>
        <taxon>Vertebrata</taxon>
        <taxon>Euteleostomi</taxon>
        <taxon>Actinopterygii</taxon>
        <taxon>Neopterygii</taxon>
        <taxon>Teleostei</taxon>
        <taxon>Clupei</taxon>
        <taxon>Clupeiformes</taxon>
        <taxon>Clupeoidei</taxon>
        <taxon>Engraulidae</taxon>
        <taxon>Coilinae</taxon>
        <taxon>Coilia</taxon>
    </lineage>
</organism>
<dbReference type="Gene3D" id="2.120.10.80">
    <property type="entry name" value="Kelch-type beta propeller"/>
    <property type="match status" value="1"/>
</dbReference>
<dbReference type="InterPro" id="IPR011705">
    <property type="entry name" value="BACK"/>
</dbReference>
<dbReference type="InterPro" id="IPR000210">
    <property type="entry name" value="BTB/POZ_dom"/>
</dbReference>
<evidence type="ECO:0000256" key="1">
    <source>
        <dbReference type="ARBA" id="ARBA00022441"/>
    </source>
</evidence>
<dbReference type="SUPFAM" id="SSF117281">
    <property type="entry name" value="Kelch motif"/>
    <property type="match status" value="1"/>
</dbReference>
<keyword evidence="2" id="KW-0677">Repeat</keyword>
<dbReference type="InterPro" id="IPR017096">
    <property type="entry name" value="BTB-kelch_protein"/>
</dbReference>
<evidence type="ECO:0000313" key="4">
    <source>
        <dbReference type="EMBL" id="KAL2091243.1"/>
    </source>
</evidence>
<dbReference type="PANTHER" id="PTHR45632:SF3">
    <property type="entry name" value="KELCH-LIKE PROTEIN 32"/>
    <property type="match status" value="1"/>
</dbReference>
<feature type="domain" description="BTB" evidence="3">
    <location>
        <begin position="25"/>
        <end position="92"/>
    </location>
</feature>
<dbReference type="SMART" id="SM00612">
    <property type="entry name" value="Kelch"/>
    <property type="match status" value="3"/>
</dbReference>
<keyword evidence="5" id="KW-1185">Reference proteome</keyword>
<sequence length="624" mass="71097">MDLKTRHGIALLEQLNRMKDTEQLTDVVLVAEDVRFPCHRLVLAAFSPYFRVMFTCGLRECANREIFLRDMPSKSLGVLLEYMYSSKLSLTNENVQGISVAAFLLQMDEVFGRCQHYMVENMDVNNCLGIYYYARDLGVEDLADQAQRYLQQHFTQVCMSEEVLELEAHQLATLLGSDDLNISREESILDVVLRWVRYGSTREVLGEGQHRDKYLAELLRKVRLPLISPDYLREAMRRNTSLLANAECMEMLEEALETTSMHPAAAPRRLKLRYGMETTEMLLCIGNDCEGIRTRQGSYSDRNFCYAPTTARTYYITSPRYCDALGYVCAGVVMEDNNIIVAGEASPRKTARQKEQNVEIYRYNIDAQGSWCHLCSAEYRDSYALGSLGDTLYLLGGQMKLKNQQLMTNSVQRWSMQGGPWRSASPLPLPLAYHTAVRLKDRLYVLGGRTPQTFLTDEEPDRMSNRLLEYDPESNKWSELAPMQFSKYRCSAVVLNGEIYVMGGIGCEGVDRGQCRRCLNVVEIYNPDGDFWREGPPLPWPILSLRSNASNAGVVGGKIYVCGYYKGADRYDNITKDILELDPSEHSWTVVRRHVLMHDNYDVCLVAKLNPRGLLQPPADLADQ</sequence>
<dbReference type="EMBL" id="JBHFQA010000011">
    <property type="protein sequence ID" value="KAL2091243.1"/>
    <property type="molecule type" value="Genomic_DNA"/>
</dbReference>
<reference evidence="4 5" key="1">
    <citation type="submission" date="2024-09" db="EMBL/GenBank/DDBJ databases">
        <title>A chromosome-level genome assembly of Gray's grenadier anchovy, Coilia grayii.</title>
        <authorList>
            <person name="Fu Z."/>
        </authorList>
    </citation>
    <scope>NUCLEOTIDE SEQUENCE [LARGE SCALE GENOMIC DNA]</scope>
    <source>
        <strain evidence="4">G4</strain>
        <tissue evidence="4">Muscle</tissue>
    </source>
</reference>
<evidence type="ECO:0000259" key="3">
    <source>
        <dbReference type="PROSITE" id="PS50097"/>
    </source>
</evidence>
<dbReference type="Pfam" id="PF24681">
    <property type="entry name" value="Kelch_KLHDC2_KLHL20_DRC7"/>
    <property type="match status" value="1"/>
</dbReference>
<dbReference type="InterPro" id="IPR015915">
    <property type="entry name" value="Kelch-typ_b-propeller"/>
</dbReference>
<evidence type="ECO:0000256" key="2">
    <source>
        <dbReference type="ARBA" id="ARBA00022737"/>
    </source>
</evidence>
<dbReference type="Gene3D" id="3.30.710.10">
    <property type="entry name" value="Potassium Channel Kv1.1, Chain A"/>
    <property type="match status" value="1"/>
</dbReference>
<dbReference type="InterPro" id="IPR006652">
    <property type="entry name" value="Kelch_1"/>
</dbReference>
<proteinExistence type="predicted"/>
<dbReference type="Pfam" id="PF07707">
    <property type="entry name" value="BACK"/>
    <property type="match status" value="1"/>
</dbReference>
<dbReference type="AlphaFoldDB" id="A0ABD1JWH8"/>
<dbReference type="FunFam" id="1.25.40.420:FF:000001">
    <property type="entry name" value="Kelch-like family member 12"/>
    <property type="match status" value="1"/>
</dbReference>